<evidence type="ECO:0000313" key="3">
    <source>
        <dbReference type="EMBL" id="TDL21384.1"/>
    </source>
</evidence>
<evidence type="ECO:0000313" key="4">
    <source>
        <dbReference type="Proteomes" id="UP000294933"/>
    </source>
</evidence>
<feature type="transmembrane region" description="Helical" evidence="1">
    <location>
        <begin position="224"/>
        <end position="245"/>
    </location>
</feature>
<name>A0A4Y7Q172_9AGAM</name>
<reference evidence="3 4" key="1">
    <citation type="submission" date="2018-06" db="EMBL/GenBank/DDBJ databases">
        <title>A transcriptomic atlas of mushroom development highlights an independent origin of complex multicellularity.</title>
        <authorList>
            <consortium name="DOE Joint Genome Institute"/>
            <person name="Krizsan K."/>
            <person name="Almasi E."/>
            <person name="Merenyi Z."/>
            <person name="Sahu N."/>
            <person name="Viragh M."/>
            <person name="Koszo T."/>
            <person name="Mondo S."/>
            <person name="Kiss B."/>
            <person name="Balint B."/>
            <person name="Kues U."/>
            <person name="Barry K."/>
            <person name="Hegedus J.C."/>
            <person name="Henrissat B."/>
            <person name="Johnson J."/>
            <person name="Lipzen A."/>
            <person name="Ohm R."/>
            <person name="Nagy I."/>
            <person name="Pangilinan J."/>
            <person name="Yan J."/>
            <person name="Xiong Y."/>
            <person name="Grigoriev I.V."/>
            <person name="Hibbett D.S."/>
            <person name="Nagy L.G."/>
        </authorList>
    </citation>
    <scope>NUCLEOTIDE SEQUENCE [LARGE SCALE GENOMIC DNA]</scope>
    <source>
        <strain evidence="3 4">SZMC22713</strain>
    </source>
</reference>
<keyword evidence="1" id="KW-0812">Transmembrane</keyword>
<feature type="transmembrane region" description="Helical" evidence="1">
    <location>
        <begin position="117"/>
        <end position="138"/>
    </location>
</feature>
<keyword evidence="1" id="KW-1133">Transmembrane helix</keyword>
<dbReference type="Pfam" id="PF20152">
    <property type="entry name" value="DUF6534"/>
    <property type="match status" value="1"/>
</dbReference>
<proteinExistence type="predicted"/>
<keyword evidence="1" id="KW-0472">Membrane</keyword>
<dbReference type="PANTHER" id="PTHR40465">
    <property type="entry name" value="CHROMOSOME 1, WHOLE GENOME SHOTGUN SEQUENCE"/>
    <property type="match status" value="1"/>
</dbReference>
<feature type="transmembrane region" description="Helical" evidence="1">
    <location>
        <begin position="13"/>
        <end position="34"/>
    </location>
</feature>
<organism evidence="3 4">
    <name type="scientific">Rickenella mellea</name>
    <dbReference type="NCBI Taxonomy" id="50990"/>
    <lineage>
        <taxon>Eukaryota</taxon>
        <taxon>Fungi</taxon>
        <taxon>Dikarya</taxon>
        <taxon>Basidiomycota</taxon>
        <taxon>Agaricomycotina</taxon>
        <taxon>Agaricomycetes</taxon>
        <taxon>Hymenochaetales</taxon>
        <taxon>Rickenellaceae</taxon>
        <taxon>Rickenella</taxon>
    </lineage>
</organism>
<dbReference type="PANTHER" id="PTHR40465:SF1">
    <property type="entry name" value="DUF6534 DOMAIN-CONTAINING PROTEIN"/>
    <property type="match status" value="1"/>
</dbReference>
<sequence>MASPMGATFGAGFIAQFISSVIYGMTLLQAYRYFKHYPKDQLRLKLFVLALCLADMVHVILCTWSFHWYLVANFGNYGNLTIPHWTMNIQTDANGLIAISVQLYNARRVHKLVNNKAVTAVVVLLSLILGILFIYFSVETFILDDFLLYSKLRWVICTGLGCAAAANIIIATSFCCFFRRNRTGMLQSDTVLTMLTFYSINTGLLTSIAATLSLITFAAMPSNFVWLIFFWVLGRFYVNSLLATLNSREVLREMICAACNCLSPSVHMTTLRVERTPSLPHHWPRVPISSQFANDCGCRTHQHDDGITYIVR</sequence>
<evidence type="ECO:0000259" key="2">
    <source>
        <dbReference type="Pfam" id="PF20152"/>
    </source>
</evidence>
<keyword evidence="4" id="KW-1185">Reference proteome</keyword>
<dbReference type="OrthoDB" id="3190888at2759"/>
<dbReference type="Proteomes" id="UP000294933">
    <property type="component" value="Unassembled WGS sequence"/>
</dbReference>
<dbReference type="InterPro" id="IPR045339">
    <property type="entry name" value="DUF6534"/>
</dbReference>
<dbReference type="VEuPathDB" id="FungiDB:BD410DRAFT_789822"/>
<feature type="transmembrane region" description="Helical" evidence="1">
    <location>
        <begin position="190"/>
        <end position="218"/>
    </location>
</feature>
<feature type="transmembrane region" description="Helical" evidence="1">
    <location>
        <begin position="153"/>
        <end position="178"/>
    </location>
</feature>
<feature type="transmembrane region" description="Helical" evidence="1">
    <location>
        <begin position="46"/>
        <end position="70"/>
    </location>
</feature>
<dbReference type="STRING" id="50990.A0A4Y7Q172"/>
<gene>
    <name evidence="3" type="ORF">BD410DRAFT_789822</name>
</gene>
<dbReference type="EMBL" id="ML170181">
    <property type="protein sequence ID" value="TDL21384.1"/>
    <property type="molecule type" value="Genomic_DNA"/>
</dbReference>
<protein>
    <recommendedName>
        <fullName evidence="2">DUF6534 domain-containing protein</fullName>
    </recommendedName>
</protein>
<feature type="domain" description="DUF6534" evidence="2">
    <location>
        <begin position="163"/>
        <end position="249"/>
    </location>
</feature>
<evidence type="ECO:0000256" key="1">
    <source>
        <dbReference type="SAM" id="Phobius"/>
    </source>
</evidence>
<dbReference type="AlphaFoldDB" id="A0A4Y7Q172"/>
<accession>A0A4Y7Q172</accession>